<dbReference type="GO" id="GO:0007166">
    <property type="term" value="P:cell surface receptor signaling pathway"/>
    <property type="evidence" value="ECO:0007669"/>
    <property type="project" value="InterPro"/>
</dbReference>
<dbReference type="EMBL" id="JACAZH010000018">
    <property type="protein sequence ID" value="KAF7346842.1"/>
    <property type="molecule type" value="Genomic_DNA"/>
</dbReference>
<evidence type="ECO:0000313" key="1">
    <source>
        <dbReference type="EMBL" id="KAF7346842.1"/>
    </source>
</evidence>
<proteinExistence type="predicted"/>
<dbReference type="InterPro" id="IPR059179">
    <property type="entry name" value="MLKL-like_MCAfunc"/>
</dbReference>
<sequence>MPRQHTVPDIQLGSLADRLVPTIDVLNELNDAFAPPFIQHISNTVASLLELIQNVKQNKRECVQLLENINQVLYAIIELHVKSETTGSLPPEMTYHVGKFTKTIHKIYAYIEAQQDSNKIKQLFRYNETKNLLKDSRAEVEEAKEIFKVITGAAIFQDIGDMKKVAETKHQELLDIISTMCETSTTTDGSLLKFILTATFEA</sequence>
<name>A0A8H7CSQ3_9AGAR</name>
<dbReference type="Proteomes" id="UP000623467">
    <property type="component" value="Unassembled WGS sequence"/>
</dbReference>
<dbReference type="InterPro" id="IPR036537">
    <property type="entry name" value="Adaptor_Cbl_N_dom_sf"/>
</dbReference>
<dbReference type="Gene3D" id="1.20.930.20">
    <property type="entry name" value="Adaptor protein Cbl, N-terminal domain"/>
    <property type="match status" value="1"/>
</dbReference>
<comment type="caution">
    <text evidence="1">The sequence shown here is derived from an EMBL/GenBank/DDBJ whole genome shotgun (WGS) entry which is preliminary data.</text>
</comment>
<gene>
    <name evidence="1" type="ORF">MSAN_01823400</name>
</gene>
<dbReference type="OrthoDB" id="3022330at2759"/>
<keyword evidence="2" id="KW-1185">Reference proteome</keyword>
<organism evidence="1 2">
    <name type="scientific">Mycena sanguinolenta</name>
    <dbReference type="NCBI Taxonomy" id="230812"/>
    <lineage>
        <taxon>Eukaryota</taxon>
        <taxon>Fungi</taxon>
        <taxon>Dikarya</taxon>
        <taxon>Basidiomycota</taxon>
        <taxon>Agaricomycotina</taxon>
        <taxon>Agaricomycetes</taxon>
        <taxon>Agaricomycetidae</taxon>
        <taxon>Agaricales</taxon>
        <taxon>Marasmiineae</taxon>
        <taxon>Mycenaceae</taxon>
        <taxon>Mycena</taxon>
    </lineage>
</organism>
<evidence type="ECO:0000313" key="2">
    <source>
        <dbReference type="Proteomes" id="UP000623467"/>
    </source>
</evidence>
<reference evidence="1" key="1">
    <citation type="submission" date="2020-05" db="EMBL/GenBank/DDBJ databases">
        <title>Mycena genomes resolve the evolution of fungal bioluminescence.</title>
        <authorList>
            <person name="Tsai I.J."/>
        </authorList>
    </citation>
    <scope>NUCLEOTIDE SEQUENCE</scope>
    <source>
        <strain evidence="1">160909Yilan</strain>
    </source>
</reference>
<accession>A0A8H7CSQ3</accession>
<protein>
    <submittedName>
        <fullName evidence="1">Uncharacterized protein</fullName>
    </submittedName>
</protein>
<dbReference type="CDD" id="cd21037">
    <property type="entry name" value="MLKL_NTD"/>
    <property type="match status" value="1"/>
</dbReference>
<dbReference type="AlphaFoldDB" id="A0A8H7CSQ3"/>